<dbReference type="PANTHER" id="PTHR12126">
    <property type="entry name" value="NADH-UBIQUINONE OXIDOREDUCTASE 39 KDA SUBUNIT-RELATED"/>
    <property type="match status" value="1"/>
</dbReference>
<dbReference type="Pfam" id="PF01370">
    <property type="entry name" value="Epimerase"/>
    <property type="match status" value="1"/>
</dbReference>
<reference evidence="2 3" key="1">
    <citation type="submission" date="2019-02" db="EMBL/GenBank/DDBJ databases">
        <title>Genome sequencing of the rare red list fungi Hericium alpestre (H. flagellum).</title>
        <authorList>
            <person name="Buettner E."/>
            <person name="Kellner H."/>
        </authorList>
    </citation>
    <scope>NUCLEOTIDE SEQUENCE [LARGE SCALE GENOMIC DNA]</scope>
    <source>
        <strain evidence="2 3">DSM 108284</strain>
    </source>
</reference>
<dbReference type="Proteomes" id="UP000298061">
    <property type="component" value="Unassembled WGS sequence"/>
</dbReference>
<dbReference type="CDD" id="cd05271">
    <property type="entry name" value="NDUFA9_like_SDR_a"/>
    <property type="match status" value="1"/>
</dbReference>
<comment type="caution">
    <text evidence="2">The sequence shown here is derived from an EMBL/GenBank/DDBJ whole genome shotgun (WGS) entry which is preliminary data.</text>
</comment>
<sequence length="328" mass="36033">MTQKAVQKVVLCGAGFLGPNIATTISKSNANSNVLRRVQVSSRRPERIHSSLETKMPRDHLLPPVPVDITKAETIAPAFEGADTVVSMVGILNGTPEQFEAIQWRGAENVAKAAKQIGAKVIHISAIGADKNSGIPYERTKALGEEAVFTHSPDATIIRPSILFGPGDEFFGRFAKLAQFLPFLPVFGDGQTRFQPLYVGDIARLIEIITRNEPKIREQLDGKIIEAGGPEVFTYRQIMDLVVKYSGRNRPIVPIPWALGKLQGAILEKLPPTIFTISQSQVEQLKKDNVVSSKPSPNQVPFAQFMEEYSSPLTSVHEILPQYLGRSK</sequence>
<dbReference type="EMBL" id="SFCI01000022">
    <property type="protein sequence ID" value="TFY83552.1"/>
    <property type="molecule type" value="Genomic_DNA"/>
</dbReference>
<proteinExistence type="predicted"/>
<keyword evidence="3" id="KW-1185">Reference proteome</keyword>
<evidence type="ECO:0000313" key="3">
    <source>
        <dbReference type="Proteomes" id="UP000298061"/>
    </source>
</evidence>
<protein>
    <recommendedName>
        <fullName evidence="1">NAD-dependent epimerase/dehydratase domain-containing protein</fullName>
    </recommendedName>
</protein>
<dbReference type="STRING" id="135208.A0A4Z0A930"/>
<dbReference type="InterPro" id="IPR001509">
    <property type="entry name" value="Epimerase_deHydtase"/>
</dbReference>
<dbReference type="AlphaFoldDB" id="A0A4Z0A930"/>
<accession>A0A4Z0A930</accession>
<dbReference type="GO" id="GO:0005739">
    <property type="term" value="C:mitochondrion"/>
    <property type="evidence" value="ECO:0007669"/>
    <property type="project" value="TreeGrafter"/>
</dbReference>
<dbReference type="InterPro" id="IPR036291">
    <property type="entry name" value="NAD(P)-bd_dom_sf"/>
</dbReference>
<evidence type="ECO:0000313" key="2">
    <source>
        <dbReference type="EMBL" id="TFY83552.1"/>
    </source>
</evidence>
<dbReference type="PANTHER" id="PTHR12126:SF11">
    <property type="entry name" value="NADH DEHYDROGENASE [UBIQUINONE] 1 ALPHA SUBCOMPLEX SUBUNIT 9, MITOCHONDRIAL"/>
    <property type="match status" value="1"/>
</dbReference>
<organism evidence="2 3">
    <name type="scientific">Hericium alpestre</name>
    <dbReference type="NCBI Taxonomy" id="135208"/>
    <lineage>
        <taxon>Eukaryota</taxon>
        <taxon>Fungi</taxon>
        <taxon>Dikarya</taxon>
        <taxon>Basidiomycota</taxon>
        <taxon>Agaricomycotina</taxon>
        <taxon>Agaricomycetes</taxon>
        <taxon>Russulales</taxon>
        <taxon>Hericiaceae</taxon>
        <taxon>Hericium</taxon>
    </lineage>
</organism>
<evidence type="ECO:0000259" key="1">
    <source>
        <dbReference type="Pfam" id="PF01370"/>
    </source>
</evidence>
<feature type="domain" description="NAD-dependent epimerase/dehydratase" evidence="1">
    <location>
        <begin position="12"/>
        <end position="212"/>
    </location>
</feature>
<name>A0A4Z0A930_9AGAM</name>
<dbReference type="SUPFAM" id="SSF51735">
    <property type="entry name" value="NAD(P)-binding Rossmann-fold domains"/>
    <property type="match status" value="1"/>
</dbReference>
<gene>
    <name evidence="2" type="ORF">EWM64_g462</name>
</gene>
<dbReference type="OrthoDB" id="275457at2759"/>
<dbReference type="InterPro" id="IPR051207">
    <property type="entry name" value="ComplexI_NDUFA9_subunit"/>
</dbReference>
<dbReference type="GO" id="GO:0044877">
    <property type="term" value="F:protein-containing complex binding"/>
    <property type="evidence" value="ECO:0007669"/>
    <property type="project" value="TreeGrafter"/>
</dbReference>
<dbReference type="Gene3D" id="3.40.50.720">
    <property type="entry name" value="NAD(P)-binding Rossmann-like Domain"/>
    <property type="match status" value="1"/>
</dbReference>